<evidence type="ECO:0000256" key="9">
    <source>
        <dbReference type="ARBA" id="ARBA00023136"/>
    </source>
</evidence>
<dbReference type="PANTHER" id="PTHR47982:SF55">
    <property type="entry name" value="PROTEIN KINASE DOMAIN-CONTAINING PROTEIN"/>
    <property type="match status" value="1"/>
</dbReference>
<dbReference type="GO" id="GO:0005524">
    <property type="term" value="F:ATP binding"/>
    <property type="evidence" value="ECO:0007669"/>
    <property type="project" value="UniProtKB-KW"/>
</dbReference>
<keyword evidence="4" id="KW-0808">Transferase</keyword>
<proteinExistence type="predicted"/>
<evidence type="ECO:0000256" key="12">
    <source>
        <dbReference type="SAM" id="Phobius"/>
    </source>
</evidence>
<evidence type="ECO:0000256" key="3">
    <source>
        <dbReference type="ARBA" id="ARBA00022527"/>
    </source>
</evidence>
<dbReference type="GO" id="GO:0005886">
    <property type="term" value="C:plasma membrane"/>
    <property type="evidence" value="ECO:0007669"/>
    <property type="project" value="UniProtKB-SubCell"/>
</dbReference>
<dbReference type="SUPFAM" id="SSF56112">
    <property type="entry name" value="Protein kinase-like (PK-like)"/>
    <property type="match status" value="1"/>
</dbReference>
<dbReference type="PROSITE" id="PS00108">
    <property type="entry name" value="PROTEIN_KINASE_ST"/>
    <property type="match status" value="1"/>
</dbReference>
<evidence type="ECO:0000256" key="4">
    <source>
        <dbReference type="ARBA" id="ARBA00022679"/>
    </source>
</evidence>
<evidence type="ECO:0000256" key="2">
    <source>
        <dbReference type="ARBA" id="ARBA00012513"/>
    </source>
</evidence>
<comment type="catalytic activity">
    <reaction evidence="11">
        <text>L-seryl-[protein] + ATP = O-phospho-L-seryl-[protein] + ADP + H(+)</text>
        <dbReference type="Rhea" id="RHEA:17989"/>
        <dbReference type="Rhea" id="RHEA-COMP:9863"/>
        <dbReference type="Rhea" id="RHEA-COMP:11604"/>
        <dbReference type="ChEBI" id="CHEBI:15378"/>
        <dbReference type="ChEBI" id="CHEBI:29999"/>
        <dbReference type="ChEBI" id="CHEBI:30616"/>
        <dbReference type="ChEBI" id="CHEBI:83421"/>
        <dbReference type="ChEBI" id="CHEBI:456216"/>
        <dbReference type="EC" id="2.7.11.1"/>
    </reaction>
</comment>
<organism evidence="14 15">
    <name type="scientific">Actinidia rufa</name>
    <dbReference type="NCBI Taxonomy" id="165716"/>
    <lineage>
        <taxon>Eukaryota</taxon>
        <taxon>Viridiplantae</taxon>
        <taxon>Streptophyta</taxon>
        <taxon>Embryophyta</taxon>
        <taxon>Tracheophyta</taxon>
        <taxon>Spermatophyta</taxon>
        <taxon>Magnoliopsida</taxon>
        <taxon>eudicotyledons</taxon>
        <taxon>Gunneridae</taxon>
        <taxon>Pentapetalae</taxon>
        <taxon>asterids</taxon>
        <taxon>Ericales</taxon>
        <taxon>Actinidiaceae</taxon>
        <taxon>Actinidia</taxon>
    </lineage>
</organism>
<accession>A0A7J0F930</accession>
<evidence type="ECO:0000256" key="6">
    <source>
        <dbReference type="ARBA" id="ARBA00022741"/>
    </source>
</evidence>
<gene>
    <name evidence="14" type="ORF">Acr_10g0005990</name>
</gene>
<keyword evidence="8 12" id="KW-1133">Transmembrane helix</keyword>
<dbReference type="InterPro" id="IPR000719">
    <property type="entry name" value="Prot_kinase_dom"/>
</dbReference>
<dbReference type="Gene3D" id="3.30.200.20">
    <property type="entry name" value="Phosphorylase Kinase, domain 1"/>
    <property type="match status" value="1"/>
</dbReference>
<comment type="subcellular location">
    <subcellularLocation>
        <location evidence="1">Cell membrane</location>
        <topology evidence="1">Single-pass membrane protein</topology>
    </subcellularLocation>
</comment>
<comment type="caution">
    <text evidence="14">The sequence shown here is derived from an EMBL/GenBank/DDBJ whole genome shotgun (WGS) entry which is preliminary data.</text>
</comment>
<dbReference type="InterPro" id="IPR008271">
    <property type="entry name" value="Ser/Thr_kinase_AS"/>
</dbReference>
<sequence>MWFFGFSTKTQRSFLIIGAIILVILITMILKRLAICLNQSQEAETKGDQIWKQGSSTISHCGSCCSWAAIRTYAIEELKLATRDFRIRIGVGATSYVYLAELGDGRFGAVKRVMEERGGSKKMFLDEVSVLLRISHPNLVGLMGFCLDKGEQLLLLEYVPNKSLFDRLHTRYGQSLGALSWLSRLSIAQDIARALDYLHSIADPPVIHRDVKSSNILLVDDAHAKLADFGLCKLGHDAQGAQTPTIIKGSLGYVDTNYLNTGIVSPKSDVYSFGVLLLELITGLKSLQGSMTLPEWTEERRRSENLEVWVGLLDPKIKGEANLEQLRVLVDVANSALLENSEARPDMSHILYRISSCMEPQLQLELPV</sequence>
<dbReference type="Proteomes" id="UP000585474">
    <property type="component" value="Unassembled WGS sequence"/>
</dbReference>
<keyword evidence="15" id="KW-1185">Reference proteome</keyword>
<evidence type="ECO:0000313" key="14">
    <source>
        <dbReference type="EMBL" id="GFY95214.1"/>
    </source>
</evidence>
<evidence type="ECO:0000256" key="10">
    <source>
        <dbReference type="ARBA" id="ARBA00047899"/>
    </source>
</evidence>
<keyword evidence="7" id="KW-0067">ATP-binding</keyword>
<evidence type="ECO:0000259" key="13">
    <source>
        <dbReference type="PROSITE" id="PS50011"/>
    </source>
</evidence>
<keyword evidence="5 12" id="KW-0812">Transmembrane</keyword>
<dbReference type="SMART" id="SM00220">
    <property type="entry name" value="S_TKc"/>
    <property type="match status" value="1"/>
</dbReference>
<dbReference type="AlphaFoldDB" id="A0A7J0F930"/>
<dbReference type="InterPro" id="IPR011009">
    <property type="entry name" value="Kinase-like_dom_sf"/>
</dbReference>
<evidence type="ECO:0000256" key="7">
    <source>
        <dbReference type="ARBA" id="ARBA00022840"/>
    </source>
</evidence>
<dbReference type="GO" id="GO:0004674">
    <property type="term" value="F:protein serine/threonine kinase activity"/>
    <property type="evidence" value="ECO:0007669"/>
    <property type="project" value="UniProtKB-KW"/>
</dbReference>
<dbReference type="EMBL" id="BJWL01000010">
    <property type="protein sequence ID" value="GFY95214.1"/>
    <property type="molecule type" value="Genomic_DNA"/>
</dbReference>
<keyword evidence="6" id="KW-0547">Nucleotide-binding</keyword>
<evidence type="ECO:0000256" key="8">
    <source>
        <dbReference type="ARBA" id="ARBA00022989"/>
    </source>
</evidence>
<evidence type="ECO:0000256" key="5">
    <source>
        <dbReference type="ARBA" id="ARBA00022692"/>
    </source>
</evidence>
<reference evidence="14 15" key="1">
    <citation type="submission" date="2019-07" db="EMBL/GenBank/DDBJ databases">
        <title>De Novo Assembly of kiwifruit Actinidia rufa.</title>
        <authorList>
            <person name="Sugita-Konishi S."/>
            <person name="Sato K."/>
            <person name="Mori E."/>
            <person name="Abe Y."/>
            <person name="Kisaki G."/>
            <person name="Hamano K."/>
            <person name="Suezawa K."/>
            <person name="Otani M."/>
            <person name="Fukuda T."/>
            <person name="Manabe T."/>
            <person name="Gomi K."/>
            <person name="Tabuchi M."/>
            <person name="Akimitsu K."/>
            <person name="Kataoka I."/>
        </authorList>
    </citation>
    <scope>NUCLEOTIDE SEQUENCE [LARGE SCALE GENOMIC DNA]</scope>
    <source>
        <strain evidence="15">cv. Fuchu</strain>
    </source>
</reference>
<dbReference type="InterPro" id="IPR047117">
    <property type="entry name" value="PERK1-13-like"/>
</dbReference>
<feature type="domain" description="Protein kinase" evidence="13">
    <location>
        <begin position="83"/>
        <end position="362"/>
    </location>
</feature>
<dbReference type="Gene3D" id="1.10.510.10">
    <property type="entry name" value="Transferase(Phosphotransferase) domain 1"/>
    <property type="match status" value="1"/>
</dbReference>
<keyword evidence="9 12" id="KW-0472">Membrane</keyword>
<dbReference type="PROSITE" id="PS50011">
    <property type="entry name" value="PROTEIN_KINASE_DOM"/>
    <property type="match status" value="1"/>
</dbReference>
<feature type="transmembrane region" description="Helical" evidence="12">
    <location>
        <begin position="12"/>
        <end position="30"/>
    </location>
</feature>
<evidence type="ECO:0000256" key="1">
    <source>
        <dbReference type="ARBA" id="ARBA00004162"/>
    </source>
</evidence>
<keyword evidence="14" id="KW-0418">Kinase</keyword>
<evidence type="ECO:0000313" key="15">
    <source>
        <dbReference type="Proteomes" id="UP000585474"/>
    </source>
</evidence>
<dbReference type="Pfam" id="PF00069">
    <property type="entry name" value="Pkinase"/>
    <property type="match status" value="1"/>
</dbReference>
<name>A0A7J0F930_9ERIC</name>
<dbReference type="OrthoDB" id="4062651at2759"/>
<dbReference type="PANTHER" id="PTHR47982">
    <property type="entry name" value="PROLINE-RICH RECEPTOR-LIKE PROTEIN KINASE PERK4"/>
    <property type="match status" value="1"/>
</dbReference>
<comment type="catalytic activity">
    <reaction evidence="10">
        <text>L-threonyl-[protein] + ATP = O-phospho-L-threonyl-[protein] + ADP + H(+)</text>
        <dbReference type="Rhea" id="RHEA:46608"/>
        <dbReference type="Rhea" id="RHEA-COMP:11060"/>
        <dbReference type="Rhea" id="RHEA-COMP:11605"/>
        <dbReference type="ChEBI" id="CHEBI:15378"/>
        <dbReference type="ChEBI" id="CHEBI:30013"/>
        <dbReference type="ChEBI" id="CHEBI:30616"/>
        <dbReference type="ChEBI" id="CHEBI:61977"/>
        <dbReference type="ChEBI" id="CHEBI:456216"/>
        <dbReference type="EC" id="2.7.11.1"/>
    </reaction>
</comment>
<protein>
    <recommendedName>
        <fullName evidence="2">non-specific serine/threonine protein kinase</fullName>
        <ecNumber evidence="2">2.7.11.1</ecNumber>
    </recommendedName>
</protein>
<evidence type="ECO:0000256" key="11">
    <source>
        <dbReference type="ARBA" id="ARBA00048679"/>
    </source>
</evidence>
<dbReference type="EC" id="2.7.11.1" evidence="2"/>
<keyword evidence="3" id="KW-0723">Serine/threonine-protein kinase</keyword>